<reference evidence="2 3" key="1">
    <citation type="submission" date="2019-05" db="EMBL/GenBank/DDBJ databases">
        <title>Georgenia *** sp. nov., and Georgenia *** sp. nov., isolated from the intestinal contents of plateau pika (Ochotona curzoniae) in the Qinghai-Tibet plateau of China.</title>
        <authorList>
            <person name="Tian Z."/>
        </authorList>
    </citation>
    <scope>NUCLEOTIDE SEQUENCE [LARGE SCALE GENOMIC DNA]</scope>
    <source>
        <strain evidence="2 3">Z294</strain>
    </source>
</reference>
<feature type="domain" description="Serine aminopeptidase S33" evidence="1">
    <location>
        <begin position="50"/>
        <end position="186"/>
    </location>
</feature>
<dbReference type="Gene3D" id="3.40.50.1820">
    <property type="entry name" value="alpha/beta hydrolase"/>
    <property type="match status" value="1"/>
</dbReference>
<name>A0ABX5VID6_9MICO</name>
<dbReference type="InterPro" id="IPR051044">
    <property type="entry name" value="MAG_DAG_Lipase"/>
</dbReference>
<dbReference type="RefSeq" id="WP_139947416.1">
    <property type="nucleotide sequence ID" value="NZ_CP040899.1"/>
</dbReference>
<sequence>MPDDAVHLAAPVPDVLGEPWVQRRMTLRPSADYDGHAEAVLVHQREPVNRRAVLYLHGFTDYFFQAAHAERWVAAGFDFYALDLRTNGRAVGERTRSGDVRDLRHHDEEIDAALRAIRADGHDQVVLLGHSTGGLVAVGWADRHPGEVDAIVLNSPWFDHNGPWVERVVLTLLVRLLARWLPSVVVGHLREHYGRHLHASTGGAWDYDLAWKAFAGFPMRAGTFASVRREQARLARGLAVDVPVLLCCSTRSGSPSDPTPEELRGTDCVLDVRHMVARAPLVGPDVTVVQVEGGIHDLALTDAPAREEYERAAIEWATARLSRGPARP</sequence>
<evidence type="ECO:0000313" key="2">
    <source>
        <dbReference type="EMBL" id="QDB78072.1"/>
    </source>
</evidence>
<dbReference type="Pfam" id="PF12146">
    <property type="entry name" value="Hydrolase_4"/>
    <property type="match status" value="1"/>
</dbReference>
<gene>
    <name evidence="2" type="ORF">FE251_00770</name>
</gene>
<evidence type="ECO:0000313" key="3">
    <source>
        <dbReference type="Proteomes" id="UP000313948"/>
    </source>
</evidence>
<dbReference type="InterPro" id="IPR029058">
    <property type="entry name" value="AB_hydrolase_fold"/>
</dbReference>
<dbReference type="EMBL" id="CP040899">
    <property type="protein sequence ID" value="QDB78072.1"/>
    <property type="molecule type" value="Genomic_DNA"/>
</dbReference>
<accession>A0ABX5VID6</accession>
<proteinExistence type="predicted"/>
<dbReference type="InterPro" id="IPR022742">
    <property type="entry name" value="Hydrolase_4"/>
</dbReference>
<dbReference type="GO" id="GO:0016787">
    <property type="term" value="F:hydrolase activity"/>
    <property type="evidence" value="ECO:0007669"/>
    <property type="project" value="UniProtKB-KW"/>
</dbReference>
<keyword evidence="3" id="KW-1185">Reference proteome</keyword>
<dbReference type="PANTHER" id="PTHR11614">
    <property type="entry name" value="PHOSPHOLIPASE-RELATED"/>
    <property type="match status" value="1"/>
</dbReference>
<evidence type="ECO:0000259" key="1">
    <source>
        <dbReference type="Pfam" id="PF12146"/>
    </source>
</evidence>
<dbReference type="SUPFAM" id="SSF53474">
    <property type="entry name" value="alpha/beta-Hydrolases"/>
    <property type="match status" value="1"/>
</dbReference>
<protein>
    <submittedName>
        <fullName evidence="2">Alpha/beta hydrolase</fullName>
    </submittedName>
</protein>
<dbReference type="Proteomes" id="UP000313948">
    <property type="component" value="Chromosome"/>
</dbReference>
<keyword evidence="2" id="KW-0378">Hydrolase</keyword>
<organism evidence="2 3">
    <name type="scientific">Georgenia wutianyii</name>
    <dbReference type="NCBI Taxonomy" id="2585135"/>
    <lineage>
        <taxon>Bacteria</taxon>
        <taxon>Bacillati</taxon>
        <taxon>Actinomycetota</taxon>
        <taxon>Actinomycetes</taxon>
        <taxon>Micrococcales</taxon>
        <taxon>Bogoriellaceae</taxon>
        <taxon>Georgenia</taxon>
    </lineage>
</organism>